<dbReference type="EMBL" id="KZ613945">
    <property type="protein sequence ID" value="PMD40820.1"/>
    <property type="molecule type" value="Genomic_DNA"/>
</dbReference>
<dbReference type="PRINTS" id="PR00420">
    <property type="entry name" value="RNGMNOXGNASE"/>
</dbReference>
<feature type="signal peptide" evidence="6">
    <location>
        <begin position="1"/>
        <end position="21"/>
    </location>
</feature>
<evidence type="ECO:0000256" key="2">
    <source>
        <dbReference type="ARBA" id="ARBA00022630"/>
    </source>
</evidence>
<protein>
    <submittedName>
        <fullName evidence="8">FAD/NAD(P)-binding domain-containing protein</fullName>
    </submittedName>
</protein>
<evidence type="ECO:0000313" key="9">
    <source>
        <dbReference type="Proteomes" id="UP000235786"/>
    </source>
</evidence>
<evidence type="ECO:0000259" key="7">
    <source>
        <dbReference type="Pfam" id="PF01494"/>
    </source>
</evidence>
<evidence type="ECO:0000256" key="6">
    <source>
        <dbReference type="SAM" id="SignalP"/>
    </source>
</evidence>
<evidence type="ECO:0000256" key="1">
    <source>
        <dbReference type="ARBA" id="ARBA00007992"/>
    </source>
</evidence>
<gene>
    <name evidence="8" type="ORF">L207DRAFT_512274</name>
</gene>
<dbReference type="STRING" id="1149755.A0A2J6RQP2"/>
<dbReference type="AlphaFoldDB" id="A0A2J6RQP2"/>
<comment type="similarity">
    <text evidence="1">Belongs to the paxM FAD-dependent monooxygenase family.</text>
</comment>
<dbReference type="OrthoDB" id="2431938at2759"/>
<evidence type="ECO:0000256" key="4">
    <source>
        <dbReference type="ARBA" id="ARBA00023002"/>
    </source>
</evidence>
<dbReference type="GO" id="GO:0071949">
    <property type="term" value="F:FAD binding"/>
    <property type="evidence" value="ECO:0007669"/>
    <property type="project" value="InterPro"/>
</dbReference>
<keyword evidence="3" id="KW-0274">FAD</keyword>
<dbReference type="PANTHER" id="PTHR13789">
    <property type="entry name" value="MONOOXYGENASE"/>
    <property type="match status" value="1"/>
</dbReference>
<dbReference type="SUPFAM" id="SSF51905">
    <property type="entry name" value="FAD/NAD(P)-binding domain"/>
    <property type="match status" value="1"/>
</dbReference>
<sequence length="412" mass="45945">MGTPPPEIAIIGSGLSGLALALHLSAKGISSTVYEYRPSSYSQGGEIALSPNAVRVLDHLGICTELAKQGFNSDTVTLLNRSGVELGVLKQGSLFGYPSLRLNRVFVREALLKECERRGVKIVFEKEFVRLAEHDGKVKVVFKDGEDVSVDLVIGADGLRSRVREFIDPTAKATYIGTMILYGNIPAEILDAKMGNNKERLPMPSMLFGKEGSFTIWPRDPDAREVGFFADLLLPDRSREEWEQTGEDKEALREMLEKCYCQGAWPEQVQTMIRSAPAEEFRIWPVNMVPRLTSWSSPSKKIILIGDAAHAITPSGGQGGATAFEDAETLAYAISKCTEDAKLLEKWETHRKTRVQEAIDFNNLSAKVRKASKYTAVQWTREWFIWSVLKIKGAEGYRWLYGYDAVKEMAKL</sequence>
<dbReference type="PANTHER" id="PTHR13789:SF309">
    <property type="entry name" value="PUTATIVE (AFU_ORTHOLOGUE AFUA_6G14510)-RELATED"/>
    <property type="match status" value="1"/>
</dbReference>
<evidence type="ECO:0000256" key="5">
    <source>
        <dbReference type="ARBA" id="ARBA00023033"/>
    </source>
</evidence>
<dbReference type="Pfam" id="PF01494">
    <property type="entry name" value="FAD_binding_3"/>
    <property type="match status" value="1"/>
</dbReference>
<organism evidence="8 9">
    <name type="scientific">Hyaloscypha variabilis (strain UAMH 11265 / GT02V1 / F)</name>
    <name type="common">Meliniomyces variabilis</name>
    <dbReference type="NCBI Taxonomy" id="1149755"/>
    <lineage>
        <taxon>Eukaryota</taxon>
        <taxon>Fungi</taxon>
        <taxon>Dikarya</taxon>
        <taxon>Ascomycota</taxon>
        <taxon>Pezizomycotina</taxon>
        <taxon>Leotiomycetes</taxon>
        <taxon>Helotiales</taxon>
        <taxon>Hyaloscyphaceae</taxon>
        <taxon>Hyaloscypha</taxon>
        <taxon>Hyaloscypha variabilis</taxon>
    </lineage>
</organism>
<evidence type="ECO:0000313" key="8">
    <source>
        <dbReference type="EMBL" id="PMD40820.1"/>
    </source>
</evidence>
<feature type="chain" id="PRO_5014317015" evidence="6">
    <location>
        <begin position="22"/>
        <end position="412"/>
    </location>
</feature>
<dbReference type="InterPro" id="IPR002938">
    <property type="entry name" value="FAD-bd"/>
</dbReference>
<keyword evidence="9" id="KW-1185">Reference proteome</keyword>
<dbReference type="GO" id="GO:0004497">
    <property type="term" value="F:monooxygenase activity"/>
    <property type="evidence" value="ECO:0007669"/>
    <property type="project" value="UniProtKB-KW"/>
</dbReference>
<accession>A0A2J6RQP2</accession>
<dbReference type="InterPro" id="IPR050493">
    <property type="entry name" value="FAD-dep_Monooxygenase_BioMet"/>
</dbReference>
<keyword evidence="4" id="KW-0560">Oxidoreductase</keyword>
<proteinExistence type="inferred from homology"/>
<reference evidence="8 9" key="1">
    <citation type="submission" date="2016-04" db="EMBL/GenBank/DDBJ databases">
        <title>A degradative enzymes factory behind the ericoid mycorrhizal symbiosis.</title>
        <authorList>
            <consortium name="DOE Joint Genome Institute"/>
            <person name="Martino E."/>
            <person name="Morin E."/>
            <person name="Grelet G."/>
            <person name="Kuo A."/>
            <person name="Kohler A."/>
            <person name="Daghino S."/>
            <person name="Barry K."/>
            <person name="Choi C."/>
            <person name="Cichocki N."/>
            <person name="Clum A."/>
            <person name="Copeland A."/>
            <person name="Hainaut M."/>
            <person name="Haridas S."/>
            <person name="Labutti K."/>
            <person name="Lindquist E."/>
            <person name="Lipzen A."/>
            <person name="Khouja H.-R."/>
            <person name="Murat C."/>
            <person name="Ohm R."/>
            <person name="Olson A."/>
            <person name="Spatafora J."/>
            <person name="Veneault-Fourrey C."/>
            <person name="Henrissat B."/>
            <person name="Grigoriev I."/>
            <person name="Martin F."/>
            <person name="Perotto S."/>
        </authorList>
    </citation>
    <scope>NUCLEOTIDE SEQUENCE [LARGE SCALE GENOMIC DNA]</scope>
    <source>
        <strain evidence="8 9">F</strain>
    </source>
</reference>
<keyword evidence="5" id="KW-0503">Monooxygenase</keyword>
<evidence type="ECO:0000256" key="3">
    <source>
        <dbReference type="ARBA" id="ARBA00022827"/>
    </source>
</evidence>
<keyword evidence="6" id="KW-0732">Signal</keyword>
<dbReference type="Gene3D" id="3.50.50.60">
    <property type="entry name" value="FAD/NAD(P)-binding domain"/>
    <property type="match status" value="1"/>
</dbReference>
<keyword evidence="2" id="KW-0285">Flavoprotein</keyword>
<dbReference type="InterPro" id="IPR036188">
    <property type="entry name" value="FAD/NAD-bd_sf"/>
</dbReference>
<dbReference type="Proteomes" id="UP000235786">
    <property type="component" value="Unassembled WGS sequence"/>
</dbReference>
<feature type="domain" description="FAD-binding" evidence="7">
    <location>
        <begin position="8"/>
        <end position="361"/>
    </location>
</feature>
<name>A0A2J6RQP2_HYAVF</name>